<dbReference type="GO" id="GO:0005344">
    <property type="term" value="F:oxygen carrier activity"/>
    <property type="evidence" value="ECO:0007669"/>
    <property type="project" value="UniProtKB-UniRule"/>
</dbReference>
<proteinExistence type="inferred from homology"/>
<evidence type="ECO:0000313" key="10">
    <source>
        <dbReference type="Proteomes" id="UP000198571"/>
    </source>
</evidence>
<keyword evidence="3 6" id="KW-0349">Heme</keyword>
<evidence type="ECO:0000256" key="2">
    <source>
        <dbReference type="ARBA" id="ARBA00022448"/>
    </source>
</evidence>
<keyword evidence="10" id="KW-1185">Reference proteome</keyword>
<gene>
    <name evidence="9" type="ORF">SAMN05518684_12626</name>
</gene>
<dbReference type="SUPFAM" id="SSF46458">
    <property type="entry name" value="Globin-like"/>
    <property type="match status" value="1"/>
</dbReference>
<dbReference type="Proteomes" id="UP000198571">
    <property type="component" value="Unassembled WGS sequence"/>
</dbReference>
<dbReference type="InterPro" id="IPR016339">
    <property type="entry name" value="Hemoglobin_trunc_I"/>
</dbReference>
<dbReference type="OrthoDB" id="9795814at2"/>
<evidence type="ECO:0000256" key="6">
    <source>
        <dbReference type="PIRNR" id="PIRNR002030"/>
    </source>
</evidence>
<dbReference type="Gene3D" id="1.10.490.10">
    <property type="entry name" value="Globins"/>
    <property type="match status" value="1"/>
</dbReference>
<dbReference type="RefSeq" id="WP_093055987.1">
    <property type="nucleotide sequence ID" value="NZ_FOGT01000026.1"/>
</dbReference>
<sequence>MASLYEKLGGKPAIETAVDKFYVKVLADDTVNHFFTETDMDKQREHQTKFLSYALGGPNQYSGTSMEKAHEGMNIKPEHFNAIAGHLNETLEELEVSEEDRDQVMEKIGALAPHIMHK</sequence>
<keyword evidence="5 6" id="KW-0408">Iron</keyword>
<evidence type="ECO:0000256" key="4">
    <source>
        <dbReference type="ARBA" id="ARBA00022723"/>
    </source>
</evidence>
<comment type="similarity">
    <text evidence="1 6">Belongs to the truncated hemoglobin family. Group I subfamily.</text>
</comment>
<evidence type="ECO:0000313" key="9">
    <source>
        <dbReference type="EMBL" id="SES41562.1"/>
    </source>
</evidence>
<evidence type="ECO:0000256" key="5">
    <source>
        <dbReference type="ARBA" id="ARBA00023004"/>
    </source>
</evidence>
<evidence type="ECO:0000256" key="1">
    <source>
        <dbReference type="ARBA" id="ARBA00009660"/>
    </source>
</evidence>
<feature type="binding site" description="proximal binding residue" evidence="7">
    <location>
        <position position="70"/>
    </location>
    <ligand>
        <name>heme</name>
        <dbReference type="ChEBI" id="CHEBI:30413"/>
    </ligand>
    <ligandPart>
        <name>Fe</name>
        <dbReference type="ChEBI" id="CHEBI:18248"/>
    </ligandPart>
</feature>
<keyword evidence="6" id="KW-0561">Oxygen transport</keyword>
<name>A0A1H9X5Z7_9BACI</name>
<dbReference type="PIRSF" id="PIRSF002030">
    <property type="entry name" value="Globin_Protozoa/Cyanobacteria"/>
    <property type="match status" value="1"/>
</dbReference>
<evidence type="ECO:0000256" key="7">
    <source>
        <dbReference type="PIRSR" id="PIRSR002030-1"/>
    </source>
</evidence>
<dbReference type="GO" id="GO:0046872">
    <property type="term" value="F:metal ion binding"/>
    <property type="evidence" value="ECO:0007669"/>
    <property type="project" value="UniProtKB-UniRule"/>
</dbReference>
<reference evidence="10" key="1">
    <citation type="submission" date="2016-10" db="EMBL/GenBank/DDBJ databases">
        <authorList>
            <person name="Varghese N."/>
            <person name="Submissions S."/>
        </authorList>
    </citation>
    <scope>NUCLEOTIDE SEQUENCE [LARGE SCALE GENOMIC DNA]</scope>
    <source>
        <strain evidence="10">S9</strain>
    </source>
</reference>
<dbReference type="GO" id="GO:0020037">
    <property type="term" value="F:heme binding"/>
    <property type="evidence" value="ECO:0007669"/>
    <property type="project" value="InterPro"/>
</dbReference>
<dbReference type="STRING" id="1601833.SAMN05518684_12626"/>
<accession>A0A1H9X5Z7</accession>
<dbReference type="GO" id="GO:0019825">
    <property type="term" value="F:oxygen binding"/>
    <property type="evidence" value="ECO:0007669"/>
    <property type="project" value="InterPro"/>
</dbReference>
<dbReference type="Pfam" id="PF01152">
    <property type="entry name" value="Bac_globin"/>
    <property type="match status" value="1"/>
</dbReference>
<keyword evidence="4 6" id="KW-0479">Metal-binding</keyword>
<dbReference type="InterPro" id="IPR009050">
    <property type="entry name" value="Globin-like_sf"/>
</dbReference>
<keyword evidence="2 6" id="KW-0813">Transport</keyword>
<evidence type="ECO:0000256" key="3">
    <source>
        <dbReference type="ARBA" id="ARBA00022617"/>
    </source>
</evidence>
<dbReference type="InterPro" id="IPR001486">
    <property type="entry name" value="Hemoglobin_trunc"/>
</dbReference>
<dbReference type="AlphaFoldDB" id="A0A1H9X5Z7"/>
<organism evidence="9 10">
    <name type="scientific">Salipaludibacillus aurantiacus</name>
    <dbReference type="NCBI Taxonomy" id="1601833"/>
    <lineage>
        <taxon>Bacteria</taxon>
        <taxon>Bacillati</taxon>
        <taxon>Bacillota</taxon>
        <taxon>Bacilli</taxon>
        <taxon>Bacillales</taxon>
        <taxon>Bacillaceae</taxon>
    </lineage>
</organism>
<comment type="cofactor">
    <cofactor evidence="7">
        <name>heme</name>
        <dbReference type="ChEBI" id="CHEBI:30413"/>
    </cofactor>
    <text evidence="7">Binds 1 heme group per subunit.</text>
</comment>
<evidence type="ECO:0000256" key="8">
    <source>
        <dbReference type="PIRSR" id="PIRSR601486-1"/>
    </source>
</evidence>
<dbReference type="EMBL" id="FOGT01000026">
    <property type="protein sequence ID" value="SES41562.1"/>
    <property type="molecule type" value="Genomic_DNA"/>
</dbReference>
<dbReference type="CDD" id="cd00454">
    <property type="entry name" value="TrHb1_N"/>
    <property type="match status" value="1"/>
</dbReference>
<dbReference type="InterPro" id="IPR012292">
    <property type="entry name" value="Globin/Proto"/>
</dbReference>
<protein>
    <recommendedName>
        <fullName evidence="6">Group 1 truncated hemoglobin</fullName>
    </recommendedName>
</protein>
<feature type="binding site" description="distal binding residue" evidence="8">
    <location>
        <position position="46"/>
    </location>
    <ligand>
        <name>heme</name>
        <dbReference type="ChEBI" id="CHEBI:30413"/>
    </ligand>
    <ligandPart>
        <name>Fe</name>
        <dbReference type="ChEBI" id="CHEBI:18248"/>
    </ligandPart>
</feature>